<organism evidence="3 4">
    <name type="scientific">Herbiconiux daphne</name>
    <dbReference type="NCBI Taxonomy" id="2970914"/>
    <lineage>
        <taxon>Bacteria</taxon>
        <taxon>Bacillati</taxon>
        <taxon>Actinomycetota</taxon>
        <taxon>Actinomycetes</taxon>
        <taxon>Micrococcales</taxon>
        <taxon>Microbacteriaceae</taxon>
        <taxon>Herbiconiux</taxon>
    </lineage>
</organism>
<reference evidence="3" key="1">
    <citation type="submission" date="2022-08" db="EMBL/GenBank/DDBJ databases">
        <authorList>
            <person name="Deng Y."/>
            <person name="Han X.-F."/>
            <person name="Zhang Y.-Q."/>
        </authorList>
    </citation>
    <scope>NUCLEOTIDE SEQUENCE</scope>
    <source>
        <strain evidence="3">CPCC 203386</strain>
    </source>
</reference>
<gene>
    <name evidence="3" type="ORF">N1032_17355</name>
</gene>
<dbReference type="Gene3D" id="3.40.50.1390">
    <property type="entry name" value="Resolvase, N-terminal catalytic domain"/>
    <property type="match status" value="1"/>
</dbReference>
<dbReference type="Pfam" id="PF00239">
    <property type="entry name" value="Resolvase"/>
    <property type="match status" value="1"/>
</dbReference>
<dbReference type="RefSeq" id="WP_259540458.1">
    <property type="nucleotide sequence ID" value="NZ_JANLCJ010000007.1"/>
</dbReference>
<dbReference type="InterPro" id="IPR050639">
    <property type="entry name" value="SSR_resolvase"/>
</dbReference>
<dbReference type="PANTHER" id="PTHR30461:SF23">
    <property type="entry name" value="DNA RECOMBINASE-RELATED"/>
    <property type="match status" value="1"/>
</dbReference>
<dbReference type="PANTHER" id="PTHR30461">
    <property type="entry name" value="DNA-INVERTASE FROM LAMBDOID PROPHAGE"/>
    <property type="match status" value="1"/>
</dbReference>
<evidence type="ECO:0000259" key="1">
    <source>
        <dbReference type="PROSITE" id="PS51736"/>
    </source>
</evidence>
<dbReference type="SMART" id="SM00857">
    <property type="entry name" value="Resolvase"/>
    <property type="match status" value="1"/>
</dbReference>
<dbReference type="InterPro" id="IPR011109">
    <property type="entry name" value="DNA_bind_recombinase_dom"/>
</dbReference>
<evidence type="ECO:0000313" key="4">
    <source>
        <dbReference type="Proteomes" id="UP001165586"/>
    </source>
</evidence>
<dbReference type="InterPro" id="IPR036162">
    <property type="entry name" value="Resolvase-like_N_sf"/>
</dbReference>
<proteinExistence type="predicted"/>
<comment type="caution">
    <text evidence="3">The sequence shown here is derived from an EMBL/GenBank/DDBJ whole genome shotgun (WGS) entry which is preliminary data.</text>
</comment>
<dbReference type="Proteomes" id="UP001165586">
    <property type="component" value="Unassembled WGS sequence"/>
</dbReference>
<dbReference type="EMBL" id="JANLCJ010000007">
    <property type="protein sequence ID" value="MCS5735514.1"/>
    <property type="molecule type" value="Genomic_DNA"/>
</dbReference>
<dbReference type="Pfam" id="PF07508">
    <property type="entry name" value="Recombinase"/>
    <property type="match status" value="1"/>
</dbReference>
<keyword evidence="4" id="KW-1185">Reference proteome</keyword>
<sequence>MPTKPRGPLRAAIYARQSVPKEDGILNQLDACRKLIDLREYVPAGEYIDDGVSGSKERGERTAWAKMIADARSGKFDVVVVRKLDRLTRALHSITELQDAHVLVVTTDGDLDLTSANGRLVAGILATVAQAEVETKAERRAFSNAAGRKLGMPTSGRVPYGYRWVTPAERARRGDPAAYEPDTGSIETDPARKLAAALRGLDTTDPAKVLPVLGGIRGGERFHDGLTAALDAGSLDLYLAELESVRDADGGRAGDVRRMFDEFLAGVPLGSICRDLTDAGRRTLPTKATPDGAEFRPNTLRRILMSPYYAGLLPVPPEGGWGQHYDVAMIEREHTTEGNWPALVSVEEWQEARSIMGNPKRRTSPGPSRRWLLSGLAVCGVCHEPIRPAVVRRASTRIAARP</sequence>
<name>A0ABT2H6I7_9MICO</name>
<dbReference type="CDD" id="cd00338">
    <property type="entry name" value="Ser_Recombinase"/>
    <property type="match status" value="1"/>
</dbReference>
<dbReference type="PROSITE" id="PS51736">
    <property type="entry name" value="RECOMBINASES_3"/>
    <property type="match status" value="1"/>
</dbReference>
<accession>A0ABT2H6I7</accession>
<dbReference type="InterPro" id="IPR038109">
    <property type="entry name" value="DNA_bind_recomb_sf"/>
</dbReference>
<dbReference type="PROSITE" id="PS51737">
    <property type="entry name" value="RECOMBINASE_DNA_BIND"/>
    <property type="match status" value="1"/>
</dbReference>
<feature type="domain" description="Recombinase" evidence="2">
    <location>
        <begin position="234"/>
        <end position="362"/>
    </location>
</feature>
<dbReference type="SUPFAM" id="SSF53041">
    <property type="entry name" value="Resolvase-like"/>
    <property type="match status" value="1"/>
</dbReference>
<feature type="domain" description="Resolvase/invertase-type recombinase catalytic" evidence="1">
    <location>
        <begin position="10"/>
        <end position="151"/>
    </location>
</feature>
<dbReference type="InterPro" id="IPR006119">
    <property type="entry name" value="Resolv_N"/>
</dbReference>
<evidence type="ECO:0000313" key="3">
    <source>
        <dbReference type="EMBL" id="MCS5735514.1"/>
    </source>
</evidence>
<evidence type="ECO:0000259" key="2">
    <source>
        <dbReference type="PROSITE" id="PS51737"/>
    </source>
</evidence>
<protein>
    <submittedName>
        <fullName evidence="3">Recombinase family protein</fullName>
    </submittedName>
</protein>
<dbReference type="Gene3D" id="3.90.1750.20">
    <property type="entry name" value="Putative Large Serine Recombinase, Chain B, Domain 2"/>
    <property type="match status" value="1"/>
</dbReference>